<reference evidence="1" key="1">
    <citation type="journal article" date="2020" name="Phytopathology">
        <title>Genome Sequence Resources of Colletotrichum truncatum, C. plurivorum, C. musicola, and C. sojae: Four Species Pathogenic to Soybean (Glycine max).</title>
        <authorList>
            <person name="Rogerio F."/>
            <person name="Boufleur T.R."/>
            <person name="Ciampi-Guillardi M."/>
            <person name="Sukno S.A."/>
            <person name="Thon M.R."/>
            <person name="Massola Junior N.S."/>
            <person name="Baroncelli R."/>
        </authorList>
    </citation>
    <scope>NUCLEOTIDE SEQUENCE</scope>
    <source>
        <strain evidence="1">LFN0074</strain>
    </source>
</reference>
<dbReference type="OrthoDB" id="3886018at2759"/>
<sequence>MVRTRRQAALIASHKHAVVKLPQELLWMIIDDLELNSLKNLRLVNRDLAARCLIPSFLARCTQPRTNLSAPYIRFLAKAASHEVFGPLIKSLTIHATSFAKCDFDDNDDKLVEELATALRAIGTVENLDVSGTDPEEGMYAAYESVPPQPGVGKRKRALGGKQRKRRGLQTYPERASSGFVIVMRAIARSGVGVRNLTVMQMKLRRRCCLQSIDLAHALELIEKDGSDFAAAVAATETLSLHVCTRLNVSGHPLHEDQRTGFRVFRIHFPTEQAAQATAPSNFTGLAGLLMPMKNLRELDIIFYNEMVGSRATPNVADDWYSEMFELVGRQVRLPRLEKLKLFMVPATEAGLCNFLAGSPGLRDVAFSWMRLARGGWRPVFDHLAGMPSLRRLRLMSLTHRRNRYNLLPAADSVTKLEDIEPGGVHPKNSNGYHCERGYHIYRREFGEEEIREGLLLEGRTWRPLKNSPRTYYYTDLIRAKSSKAWSWLEKWSLMQH</sequence>
<dbReference type="InterPro" id="IPR032675">
    <property type="entry name" value="LRR_dom_sf"/>
</dbReference>
<name>A0A8H6JYK1_9PEZI</name>
<keyword evidence="2" id="KW-1185">Reference proteome</keyword>
<accession>A0A8H6JYK1</accession>
<organism evidence="1 2">
    <name type="scientific">Colletotrichum musicola</name>
    <dbReference type="NCBI Taxonomy" id="2175873"/>
    <lineage>
        <taxon>Eukaryota</taxon>
        <taxon>Fungi</taxon>
        <taxon>Dikarya</taxon>
        <taxon>Ascomycota</taxon>
        <taxon>Pezizomycotina</taxon>
        <taxon>Sordariomycetes</taxon>
        <taxon>Hypocreomycetidae</taxon>
        <taxon>Glomerellales</taxon>
        <taxon>Glomerellaceae</taxon>
        <taxon>Colletotrichum</taxon>
        <taxon>Colletotrichum orchidearum species complex</taxon>
    </lineage>
</organism>
<evidence type="ECO:0000313" key="1">
    <source>
        <dbReference type="EMBL" id="KAF6821829.1"/>
    </source>
</evidence>
<dbReference type="AlphaFoldDB" id="A0A8H6JYK1"/>
<dbReference type="Gene3D" id="3.80.10.10">
    <property type="entry name" value="Ribonuclease Inhibitor"/>
    <property type="match status" value="1"/>
</dbReference>
<evidence type="ECO:0008006" key="3">
    <source>
        <dbReference type="Google" id="ProtNLM"/>
    </source>
</evidence>
<dbReference type="SUPFAM" id="SSF52047">
    <property type="entry name" value="RNI-like"/>
    <property type="match status" value="1"/>
</dbReference>
<dbReference type="Proteomes" id="UP000639643">
    <property type="component" value="Unassembled WGS sequence"/>
</dbReference>
<comment type="caution">
    <text evidence="1">The sequence shown here is derived from an EMBL/GenBank/DDBJ whole genome shotgun (WGS) entry which is preliminary data.</text>
</comment>
<proteinExistence type="predicted"/>
<protein>
    <recommendedName>
        <fullName evidence="3">F-box domain-containing protein</fullName>
    </recommendedName>
</protein>
<evidence type="ECO:0000313" key="2">
    <source>
        <dbReference type="Proteomes" id="UP000639643"/>
    </source>
</evidence>
<gene>
    <name evidence="1" type="ORF">CMUS01_11322</name>
</gene>
<dbReference type="EMBL" id="WIGM01000568">
    <property type="protein sequence ID" value="KAF6821829.1"/>
    <property type="molecule type" value="Genomic_DNA"/>
</dbReference>